<name>A0A427T8E1_9PSEU</name>
<evidence type="ECO:0000313" key="5">
    <source>
        <dbReference type="Proteomes" id="UP000267081"/>
    </source>
</evidence>
<dbReference type="RefSeq" id="WP_125311007.1">
    <property type="nucleotide sequence ID" value="NZ_RSEC01000047.1"/>
</dbReference>
<dbReference type="GO" id="GO:0000271">
    <property type="term" value="P:polysaccharide biosynthetic process"/>
    <property type="evidence" value="ECO:0007669"/>
    <property type="project" value="TreeGrafter"/>
</dbReference>
<feature type="active site" description="Proton acceptor" evidence="2">
    <location>
        <position position="66"/>
    </location>
</feature>
<accession>A0A427T8E1</accession>
<comment type="caution">
    <text evidence="4">The sequence shown here is derived from an EMBL/GenBank/DDBJ whole genome shotgun (WGS) entry which is preliminary data.</text>
</comment>
<comment type="similarity">
    <text evidence="1">Belongs to the dTDP-4-dehydrorhamnose 3,5-epimerase family.</text>
</comment>
<organism evidence="4 5">
    <name type="scientific">Amycolatopsis eburnea</name>
    <dbReference type="NCBI Taxonomy" id="2267691"/>
    <lineage>
        <taxon>Bacteria</taxon>
        <taxon>Bacillati</taxon>
        <taxon>Actinomycetota</taxon>
        <taxon>Actinomycetes</taxon>
        <taxon>Pseudonocardiales</taxon>
        <taxon>Pseudonocardiaceae</taxon>
        <taxon>Amycolatopsis</taxon>
    </lineage>
</organism>
<evidence type="ECO:0000256" key="2">
    <source>
        <dbReference type="PIRSR" id="PIRSR600888-1"/>
    </source>
</evidence>
<evidence type="ECO:0000256" key="3">
    <source>
        <dbReference type="PIRSR" id="PIRSR600888-3"/>
    </source>
</evidence>
<dbReference type="PANTHER" id="PTHR21047:SF2">
    <property type="entry name" value="THYMIDINE DIPHOSPHO-4-KETO-RHAMNOSE 3,5-EPIMERASE"/>
    <property type="match status" value="1"/>
</dbReference>
<dbReference type="Proteomes" id="UP000267081">
    <property type="component" value="Unassembled WGS sequence"/>
</dbReference>
<dbReference type="EMBL" id="RSEC01000047">
    <property type="protein sequence ID" value="RSD16838.1"/>
    <property type="molecule type" value="Genomic_DNA"/>
</dbReference>
<dbReference type="AlphaFoldDB" id="A0A427T8E1"/>
<protein>
    <submittedName>
        <fullName evidence="4">dTDP-4-keto-6-deoxy-D-glucose epimerase</fullName>
    </submittedName>
</protein>
<proteinExistence type="inferred from homology"/>
<dbReference type="OrthoDB" id="9800680at2"/>
<reference evidence="4 5" key="1">
    <citation type="submission" date="2018-12" db="EMBL/GenBank/DDBJ databases">
        <title>Amycolatopsis eburnea sp. nov. actinomycete associate with arbuscular mycorrhiza fungal spore.</title>
        <authorList>
            <person name="Lumyong S."/>
            <person name="Chaiya L."/>
        </authorList>
    </citation>
    <scope>NUCLEOTIDE SEQUENCE [LARGE SCALE GENOMIC DNA]</scope>
    <source>
        <strain evidence="4 5">GLM-1</strain>
    </source>
</reference>
<dbReference type="GO" id="GO:0005829">
    <property type="term" value="C:cytosol"/>
    <property type="evidence" value="ECO:0007669"/>
    <property type="project" value="TreeGrafter"/>
</dbReference>
<dbReference type="PANTHER" id="PTHR21047">
    <property type="entry name" value="DTDP-6-DEOXY-D-GLUCOSE-3,5 EPIMERASE"/>
    <property type="match status" value="1"/>
</dbReference>
<dbReference type="Gene3D" id="2.60.120.10">
    <property type="entry name" value="Jelly Rolls"/>
    <property type="match status" value="1"/>
</dbReference>
<dbReference type="CDD" id="cd00438">
    <property type="entry name" value="cupin_RmlC"/>
    <property type="match status" value="1"/>
</dbReference>
<gene>
    <name evidence="4" type="ORF">EIY87_21465</name>
</gene>
<dbReference type="InterPro" id="IPR011051">
    <property type="entry name" value="RmlC_Cupin_sf"/>
</dbReference>
<dbReference type="GO" id="GO:0019305">
    <property type="term" value="P:dTDP-rhamnose biosynthetic process"/>
    <property type="evidence" value="ECO:0007669"/>
    <property type="project" value="TreeGrafter"/>
</dbReference>
<dbReference type="SUPFAM" id="SSF51182">
    <property type="entry name" value="RmlC-like cupins"/>
    <property type="match status" value="1"/>
</dbReference>
<dbReference type="Pfam" id="PF00908">
    <property type="entry name" value="dTDP_sugar_isom"/>
    <property type="match status" value="1"/>
</dbReference>
<dbReference type="InterPro" id="IPR000888">
    <property type="entry name" value="RmlC-like"/>
</dbReference>
<feature type="active site" description="Proton donor" evidence="2">
    <location>
        <position position="136"/>
    </location>
</feature>
<sequence>MGEVQDARELAVPGAFEFGPRVFPDERGLFVCPFQEAAFVKAVGHPLKVAQLNHSRSRRGTIRGLHYADVPPGQAKYVYCSRGALLDVVADIRVGSPTFGVVDAVRLDPLEFRAVYVPEGLGHAIMALEDDTVLSYLCTTEYDAGREHGLDPLDPELGLPWPSDVEPLLSPKDRAAPRLAEALAAGLLPRYGECVAHYRRLRENRVPADSTSAH</sequence>
<feature type="site" description="Participates in a stacking interaction with the thymidine ring of dTDP-4-oxo-6-deoxyglucose" evidence="3">
    <location>
        <position position="142"/>
    </location>
</feature>
<dbReference type="GO" id="GO:0008830">
    <property type="term" value="F:dTDP-4-dehydrorhamnose 3,5-epimerase activity"/>
    <property type="evidence" value="ECO:0007669"/>
    <property type="project" value="InterPro"/>
</dbReference>
<evidence type="ECO:0000313" key="4">
    <source>
        <dbReference type="EMBL" id="RSD16838.1"/>
    </source>
</evidence>
<dbReference type="InterPro" id="IPR014710">
    <property type="entry name" value="RmlC-like_jellyroll"/>
</dbReference>
<evidence type="ECO:0000256" key="1">
    <source>
        <dbReference type="ARBA" id="ARBA00010154"/>
    </source>
</evidence>
<keyword evidence="5" id="KW-1185">Reference proteome</keyword>